<dbReference type="AlphaFoldDB" id="R7SCV7"/>
<name>R7SCV7_CONPW</name>
<reference evidence="2" key="1">
    <citation type="journal article" date="2012" name="Science">
        <title>The Paleozoic origin of enzymatic lignin decomposition reconstructed from 31 fungal genomes.</title>
        <authorList>
            <person name="Floudas D."/>
            <person name="Binder M."/>
            <person name="Riley R."/>
            <person name="Barry K."/>
            <person name="Blanchette R.A."/>
            <person name="Henrissat B."/>
            <person name="Martinez A.T."/>
            <person name="Otillar R."/>
            <person name="Spatafora J.W."/>
            <person name="Yadav J.S."/>
            <person name="Aerts A."/>
            <person name="Benoit I."/>
            <person name="Boyd A."/>
            <person name="Carlson A."/>
            <person name="Copeland A."/>
            <person name="Coutinho P.M."/>
            <person name="de Vries R.P."/>
            <person name="Ferreira P."/>
            <person name="Findley K."/>
            <person name="Foster B."/>
            <person name="Gaskell J."/>
            <person name="Glotzer D."/>
            <person name="Gorecki P."/>
            <person name="Heitman J."/>
            <person name="Hesse C."/>
            <person name="Hori C."/>
            <person name="Igarashi K."/>
            <person name="Jurgens J.A."/>
            <person name="Kallen N."/>
            <person name="Kersten P."/>
            <person name="Kohler A."/>
            <person name="Kuees U."/>
            <person name="Kumar T.K.A."/>
            <person name="Kuo A."/>
            <person name="LaButti K."/>
            <person name="Larrondo L.F."/>
            <person name="Lindquist E."/>
            <person name="Ling A."/>
            <person name="Lombard V."/>
            <person name="Lucas S."/>
            <person name="Lundell T."/>
            <person name="Martin R."/>
            <person name="McLaughlin D.J."/>
            <person name="Morgenstern I."/>
            <person name="Morin E."/>
            <person name="Murat C."/>
            <person name="Nagy L.G."/>
            <person name="Nolan M."/>
            <person name="Ohm R.A."/>
            <person name="Patyshakuliyeva A."/>
            <person name="Rokas A."/>
            <person name="Ruiz-Duenas F.J."/>
            <person name="Sabat G."/>
            <person name="Salamov A."/>
            <person name="Samejima M."/>
            <person name="Schmutz J."/>
            <person name="Slot J.C."/>
            <person name="St John F."/>
            <person name="Stenlid J."/>
            <person name="Sun H."/>
            <person name="Sun S."/>
            <person name="Syed K."/>
            <person name="Tsang A."/>
            <person name="Wiebenga A."/>
            <person name="Young D."/>
            <person name="Pisabarro A."/>
            <person name="Eastwood D.C."/>
            <person name="Martin F."/>
            <person name="Cullen D."/>
            <person name="Grigoriev I.V."/>
            <person name="Hibbett D.S."/>
        </authorList>
    </citation>
    <scope>NUCLEOTIDE SEQUENCE [LARGE SCALE GENOMIC DNA]</scope>
    <source>
        <strain evidence="2">RWD-64-598 SS2</strain>
    </source>
</reference>
<dbReference type="Proteomes" id="UP000053558">
    <property type="component" value="Unassembled WGS sequence"/>
</dbReference>
<accession>R7SCV7</accession>
<dbReference type="OrthoDB" id="2932645at2759"/>
<sequence>MAQYHALDALRNLIRTGNEFERRQLRDDMLEEDIVGVCLQHLQRPLCVMHEVAINLLRALASDAFLGDKVSPSVAADIIESVCIFALAGSDHVVSQMLDPMTAWQSLVFTDADGKIPTDKVAEYAPDYYSMVQDYALAAAHSLMGVFPTPSRRFCLEILKKKPQIVELLLDCAALDRYPRNPMAHFRTKACEVLAVLLQWPSHIVPGVPTPLDKAFKAQEWKAMLQMTAIFTSRTDWLDKLIEVWVRVQDEDMEQVQGLMQRYVTNLGPTGPVESEGRGAVSIYGDRTVRIIVLRLIATLTHLAESCGITNAQIESFLHVAYRSCGKGRTLRKSPSLQEILEAAEYCTELFHYTRGNGATAGAKGQSQIGDIIAIESPISVAPQCVLGPTALVRLLVVLAQRNALEGIQTLKKAPTGLSPSTSLSQVQHITHPDIIRRIIKLSQSRILERTEQGRLRIKEKKDDADINLACSLFVSSAELAAAVVALDTYTEGVYAAEALGARKQLVIALGNASQMALNLEQHRRALHYGCGAVSVAEDIPAEEGLDPAIIEKNQRRVDQANAKLRRR</sequence>
<protein>
    <submittedName>
        <fullName evidence="1">Uncharacterized protein</fullName>
    </submittedName>
</protein>
<dbReference type="RefSeq" id="XP_007775806.1">
    <property type="nucleotide sequence ID" value="XM_007777616.1"/>
</dbReference>
<proteinExistence type="predicted"/>
<dbReference type="InterPro" id="IPR016024">
    <property type="entry name" value="ARM-type_fold"/>
</dbReference>
<keyword evidence="2" id="KW-1185">Reference proteome</keyword>
<evidence type="ECO:0000313" key="2">
    <source>
        <dbReference type="Proteomes" id="UP000053558"/>
    </source>
</evidence>
<dbReference type="GeneID" id="19208614"/>
<dbReference type="EMBL" id="JH711596">
    <property type="protein sequence ID" value="EIW74006.1"/>
    <property type="molecule type" value="Genomic_DNA"/>
</dbReference>
<gene>
    <name evidence="1" type="ORF">CONPUDRAFT_68110</name>
</gene>
<dbReference type="SUPFAM" id="SSF48371">
    <property type="entry name" value="ARM repeat"/>
    <property type="match status" value="1"/>
</dbReference>
<dbReference type="KEGG" id="cput:CONPUDRAFT_68110"/>
<evidence type="ECO:0000313" key="1">
    <source>
        <dbReference type="EMBL" id="EIW74006.1"/>
    </source>
</evidence>
<organism evidence="1 2">
    <name type="scientific">Coniophora puteana (strain RWD-64-598)</name>
    <name type="common">Brown rot fungus</name>
    <dbReference type="NCBI Taxonomy" id="741705"/>
    <lineage>
        <taxon>Eukaryota</taxon>
        <taxon>Fungi</taxon>
        <taxon>Dikarya</taxon>
        <taxon>Basidiomycota</taxon>
        <taxon>Agaricomycotina</taxon>
        <taxon>Agaricomycetes</taxon>
        <taxon>Agaricomycetidae</taxon>
        <taxon>Boletales</taxon>
        <taxon>Coniophorineae</taxon>
        <taxon>Coniophoraceae</taxon>
        <taxon>Coniophora</taxon>
    </lineage>
</organism>